<keyword evidence="2" id="KW-0533">Nickel</keyword>
<evidence type="ECO:0000256" key="6">
    <source>
        <dbReference type="ARBA" id="ARBA00032460"/>
    </source>
</evidence>
<dbReference type="InterPro" id="IPR029068">
    <property type="entry name" value="Glyas_Bleomycin-R_OHBP_Dase"/>
</dbReference>
<evidence type="ECO:0000256" key="2">
    <source>
        <dbReference type="ARBA" id="ARBA00022596"/>
    </source>
</evidence>
<dbReference type="InterPro" id="IPR004361">
    <property type="entry name" value="Glyoxalase_1"/>
</dbReference>
<sequence>MNQHFPAPPAQTAGFTLAHQMIRVKNLEKSLEFYTHILGMTVVRRADYPNCQFTLCFLCHLAPDESIPEKDADFKRWLATRRGVLELTHNWGTEHDPHFSYDIGNGERGGYGHIAISVPFRKRPEEGRMKDIAFITDPDGYWIEIIQQ</sequence>
<evidence type="ECO:0000256" key="7">
    <source>
        <dbReference type="ARBA" id="ARBA00033298"/>
    </source>
</evidence>
<dbReference type="RefSeq" id="WP_012031064.1">
    <property type="nucleotide sequence ID" value="NC_009446.1"/>
</dbReference>
<accession>A5EV07</accession>
<dbReference type="Gene3D" id="3.10.180.10">
    <property type="entry name" value="2,3-Dihydroxybiphenyl 1,2-Dioxygenase, domain 1"/>
    <property type="match status" value="1"/>
</dbReference>
<gene>
    <name evidence="11" type="ordered locus">DNO_0735</name>
</gene>
<feature type="domain" description="VOC" evidence="10">
    <location>
        <begin position="16"/>
        <end position="148"/>
    </location>
</feature>
<dbReference type="NCBIfam" id="TIGR00068">
    <property type="entry name" value="glyox_I"/>
    <property type="match status" value="1"/>
</dbReference>
<feature type="binding site" evidence="9">
    <location>
        <position position="86"/>
    </location>
    <ligand>
        <name>Zn(2+)</name>
        <dbReference type="ChEBI" id="CHEBI:29105"/>
        <note>ligand shared between dimeric partners</note>
    </ligand>
</feature>
<comment type="cofactor">
    <cofactor evidence="9">
        <name>Zn(2+)</name>
        <dbReference type="ChEBI" id="CHEBI:29105"/>
    </cofactor>
    <text evidence="9">Binds 1 zinc ion per subunit. In the homodimer, two zinc ions are bound between subunits.</text>
</comment>
<keyword evidence="11" id="KW-0456">Lyase</keyword>
<dbReference type="PANTHER" id="PTHR10374">
    <property type="entry name" value="LACTOYLGLUTATHIONE LYASE GLYOXALASE I"/>
    <property type="match status" value="1"/>
</dbReference>
<proteinExistence type="predicted"/>
<protein>
    <recommendedName>
        <fullName evidence="5">Aldoketomutase</fullName>
    </recommendedName>
    <alternativeName>
        <fullName evidence="4">Ketone-aldehyde mutase</fullName>
    </alternativeName>
    <alternativeName>
        <fullName evidence="6">Methylglyoxalase</fullName>
    </alternativeName>
    <alternativeName>
        <fullName evidence="7">S-D-lactoylglutathione methylglyoxal lyase</fullName>
    </alternativeName>
</protein>
<dbReference type="Pfam" id="PF00903">
    <property type="entry name" value="Glyoxalase"/>
    <property type="match status" value="1"/>
</dbReference>
<evidence type="ECO:0000256" key="4">
    <source>
        <dbReference type="ARBA" id="ARBA00030291"/>
    </source>
</evidence>
<evidence type="ECO:0000313" key="11">
    <source>
        <dbReference type="EMBL" id="ABQ13350.1"/>
    </source>
</evidence>
<keyword evidence="12" id="KW-1185">Reference proteome</keyword>
<evidence type="ECO:0000256" key="5">
    <source>
        <dbReference type="ARBA" id="ARBA00030892"/>
    </source>
</evidence>
<dbReference type="PANTHER" id="PTHR10374:SF30">
    <property type="entry name" value="LACTOYLGLUTATHIONE LYASE"/>
    <property type="match status" value="1"/>
</dbReference>
<dbReference type="InterPro" id="IPR037523">
    <property type="entry name" value="VOC_core"/>
</dbReference>
<evidence type="ECO:0000313" key="12">
    <source>
        <dbReference type="Proteomes" id="UP000000248"/>
    </source>
</evidence>
<dbReference type="EMBL" id="CP000513">
    <property type="protein sequence ID" value="ABQ13350.1"/>
    <property type="molecule type" value="Genomic_DNA"/>
</dbReference>
<dbReference type="HOGENOM" id="CLU_046006_1_1_6"/>
<keyword evidence="3 9" id="KW-0862">Zinc</keyword>
<dbReference type="AlphaFoldDB" id="A5EV07"/>
<evidence type="ECO:0000259" key="10">
    <source>
        <dbReference type="PROSITE" id="PS51819"/>
    </source>
</evidence>
<dbReference type="GO" id="GO:0004462">
    <property type="term" value="F:lactoylglutathione lyase activity"/>
    <property type="evidence" value="ECO:0007669"/>
    <property type="project" value="InterPro"/>
</dbReference>
<dbReference type="KEGG" id="dno:DNO_0735"/>
<dbReference type="GO" id="GO:0046872">
    <property type="term" value="F:metal ion binding"/>
    <property type="evidence" value="ECO:0007669"/>
    <property type="project" value="UniProtKB-KW"/>
</dbReference>
<evidence type="ECO:0000256" key="3">
    <source>
        <dbReference type="ARBA" id="ARBA00022833"/>
    </source>
</evidence>
<dbReference type="SUPFAM" id="SSF54593">
    <property type="entry name" value="Glyoxalase/Bleomycin resistance protein/Dihydroxybiphenyl dioxygenase"/>
    <property type="match status" value="1"/>
</dbReference>
<feature type="active site" description="Proton donor/acceptor" evidence="8">
    <location>
        <position position="144"/>
    </location>
</feature>
<organism evidence="11 12">
    <name type="scientific">Dichelobacter nodosus (strain VCS1703A)</name>
    <dbReference type="NCBI Taxonomy" id="246195"/>
    <lineage>
        <taxon>Bacteria</taxon>
        <taxon>Pseudomonadati</taxon>
        <taxon>Pseudomonadota</taxon>
        <taxon>Gammaproteobacteria</taxon>
        <taxon>Cardiobacteriales</taxon>
        <taxon>Cardiobacteriaceae</taxon>
        <taxon>Dichelobacter</taxon>
    </lineage>
</organism>
<dbReference type="eggNOG" id="COG0346">
    <property type="taxonomic scope" value="Bacteria"/>
</dbReference>
<evidence type="ECO:0000256" key="8">
    <source>
        <dbReference type="PIRSR" id="PIRSR604361-1"/>
    </source>
</evidence>
<evidence type="ECO:0000256" key="9">
    <source>
        <dbReference type="PIRSR" id="PIRSR604361-3"/>
    </source>
</evidence>
<dbReference type="PROSITE" id="PS51819">
    <property type="entry name" value="VOC"/>
    <property type="match status" value="1"/>
</dbReference>
<dbReference type="InterPro" id="IPR004360">
    <property type="entry name" value="Glyas_Fos-R_dOase_dom"/>
</dbReference>
<dbReference type="STRING" id="246195.DNO_0735"/>
<keyword evidence="9" id="KW-0479">Metal-binding</keyword>
<name>A5EV07_DICNV</name>
<comment type="cofactor">
    <cofactor evidence="1">
        <name>Ni(2+)</name>
        <dbReference type="ChEBI" id="CHEBI:49786"/>
    </cofactor>
</comment>
<feature type="binding site" evidence="9">
    <location>
        <position position="144"/>
    </location>
    <ligand>
        <name>Zn(2+)</name>
        <dbReference type="ChEBI" id="CHEBI:29105"/>
        <note>ligand shared between dimeric partners</note>
    </ligand>
</feature>
<dbReference type="Proteomes" id="UP000000248">
    <property type="component" value="Chromosome"/>
</dbReference>
<reference evidence="11 12" key="1">
    <citation type="journal article" date="2007" name="Nat. Biotechnol.">
        <title>Genome sequence and identification of candidate vaccine antigens from the animal pathogen Dichelobacter nodosus.</title>
        <authorList>
            <person name="Myers G.S."/>
            <person name="Parker D."/>
            <person name="Al-Hasani K."/>
            <person name="Kennan R.M."/>
            <person name="Seemann T."/>
            <person name="Ren Q."/>
            <person name="Badger J.H."/>
            <person name="Selengut J.D."/>
            <person name="Deboy R.T."/>
            <person name="Tettelin H."/>
            <person name="Boyce J.D."/>
            <person name="McCarl V.P."/>
            <person name="Han X."/>
            <person name="Nelson W.C."/>
            <person name="Madupu R."/>
            <person name="Mohamoud Y."/>
            <person name="Holley T."/>
            <person name="Fedorova N."/>
            <person name="Khouri H."/>
            <person name="Bottomley S.P."/>
            <person name="Whittington R.J."/>
            <person name="Adler B."/>
            <person name="Songer J.G."/>
            <person name="Rood J.I."/>
            <person name="Paulsen I.T."/>
        </authorList>
    </citation>
    <scope>NUCLEOTIDE SEQUENCE [LARGE SCALE GENOMIC DNA]</scope>
    <source>
        <strain evidence="11 12">VCS1703A</strain>
    </source>
</reference>
<evidence type="ECO:0000256" key="1">
    <source>
        <dbReference type="ARBA" id="ARBA00001967"/>
    </source>
</evidence>
<dbReference type="OrthoDB" id="9789841at2"/>
<feature type="binding site" evidence="9">
    <location>
        <position position="113"/>
    </location>
    <ligand>
        <name>Zn(2+)</name>
        <dbReference type="ChEBI" id="CHEBI:29105"/>
        <note>ligand shared between dimeric partners</note>
    </ligand>
</feature>
<dbReference type="CDD" id="cd07233">
    <property type="entry name" value="GlxI_Zn"/>
    <property type="match status" value="1"/>
</dbReference>